<dbReference type="PANTHER" id="PTHR30627:SF2">
    <property type="entry name" value="PEPTIDOGLYCAN D,D-TRANSPEPTIDASE MRDA"/>
    <property type="match status" value="1"/>
</dbReference>
<dbReference type="Pfam" id="PF00905">
    <property type="entry name" value="Transpeptidase"/>
    <property type="match status" value="1"/>
</dbReference>
<name>A0A6V8NSD4_9ACTN</name>
<evidence type="ECO:0000313" key="2">
    <source>
        <dbReference type="EMBL" id="GFP22280.1"/>
    </source>
</evidence>
<proteinExistence type="predicted"/>
<dbReference type="Gene3D" id="3.40.710.10">
    <property type="entry name" value="DD-peptidase/beta-lactamase superfamily"/>
    <property type="match status" value="1"/>
</dbReference>
<evidence type="ECO:0000313" key="3">
    <source>
        <dbReference type="Proteomes" id="UP000580051"/>
    </source>
</evidence>
<reference evidence="2 3" key="1">
    <citation type="journal article" date="2020" name="Front. Microbiol.">
        <title>Single-cell genomics of novel Actinobacteria with the Wood-Ljungdahl pathway discovered in a serpentinizing system.</title>
        <authorList>
            <person name="Merino N."/>
            <person name="Kawai M."/>
            <person name="Boyd E.S."/>
            <person name="Colman D.R."/>
            <person name="McGlynn S.E."/>
            <person name="Nealson K.H."/>
            <person name="Kurokawa K."/>
            <person name="Hongoh Y."/>
        </authorList>
    </citation>
    <scope>NUCLEOTIDE SEQUENCE [LARGE SCALE GENOMIC DNA]</scope>
    <source>
        <strain evidence="2 3">S06</strain>
    </source>
</reference>
<dbReference type="GO" id="GO:0005886">
    <property type="term" value="C:plasma membrane"/>
    <property type="evidence" value="ECO:0007669"/>
    <property type="project" value="TreeGrafter"/>
</dbReference>
<feature type="domain" description="Penicillin-binding protein transpeptidase" evidence="1">
    <location>
        <begin position="4"/>
        <end position="77"/>
    </location>
</feature>
<dbReference type="InterPro" id="IPR012338">
    <property type="entry name" value="Beta-lactam/transpept-like"/>
</dbReference>
<evidence type="ECO:0000259" key="1">
    <source>
        <dbReference type="Pfam" id="PF00905"/>
    </source>
</evidence>
<dbReference type="AlphaFoldDB" id="A0A6V8NSD4"/>
<dbReference type="PANTHER" id="PTHR30627">
    <property type="entry name" value="PEPTIDOGLYCAN D,D-TRANSPEPTIDASE"/>
    <property type="match status" value="1"/>
</dbReference>
<dbReference type="InterPro" id="IPR050515">
    <property type="entry name" value="Beta-lactam/transpept"/>
</dbReference>
<dbReference type="SUPFAM" id="SSF56601">
    <property type="entry name" value="beta-lactamase/transpeptidase-like"/>
    <property type="match status" value="1"/>
</dbReference>
<organism evidence="2 3">
    <name type="scientific">Candidatus Hakubella thermalkaliphila</name>
    <dbReference type="NCBI Taxonomy" id="2754717"/>
    <lineage>
        <taxon>Bacteria</taxon>
        <taxon>Bacillati</taxon>
        <taxon>Actinomycetota</taxon>
        <taxon>Actinomycetota incertae sedis</taxon>
        <taxon>Candidatus Hakubellales</taxon>
        <taxon>Candidatus Hakubellaceae</taxon>
        <taxon>Candidatus Hakubella</taxon>
    </lineage>
</organism>
<dbReference type="GO" id="GO:0008658">
    <property type="term" value="F:penicillin binding"/>
    <property type="evidence" value="ECO:0007669"/>
    <property type="project" value="InterPro"/>
</dbReference>
<protein>
    <submittedName>
        <fullName evidence="2">Penicillin-binding protein 2</fullName>
    </submittedName>
</protein>
<comment type="caution">
    <text evidence="2">The sequence shown here is derived from an EMBL/GenBank/DDBJ whole genome shotgun (WGS) entry which is preliminary data.</text>
</comment>
<feature type="non-terminal residue" evidence="2">
    <location>
        <position position="1"/>
    </location>
</feature>
<accession>A0A6V8NSD4</accession>
<dbReference type="GO" id="GO:0071555">
    <property type="term" value="P:cell wall organization"/>
    <property type="evidence" value="ECO:0007669"/>
    <property type="project" value="TreeGrafter"/>
</dbReference>
<dbReference type="EMBL" id="BLRV01000311">
    <property type="protein sequence ID" value="GFP22280.1"/>
    <property type="molecule type" value="Genomic_DNA"/>
</dbReference>
<dbReference type="InterPro" id="IPR001460">
    <property type="entry name" value="PCN-bd_Tpept"/>
</dbReference>
<gene>
    <name evidence="2" type="ORF">HKBW3S06_01507</name>
</gene>
<dbReference type="GO" id="GO:0071972">
    <property type="term" value="F:peptidoglycan L,D-transpeptidase activity"/>
    <property type="evidence" value="ECO:0007669"/>
    <property type="project" value="TreeGrafter"/>
</dbReference>
<dbReference type="RefSeq" id="WP_258187225.1">
    <property type="nucleotide sequence ID" value="NZ_BLRV01000311.1"/>
</dbReference>
<sequence length="92" mass="9710">LVRVTQKGTAARAFADFPLDQIPVAGKTGTAEVVGRQHTAWFASYAPVGDPQYIVVVMVEEAGAGGGVAAQASQEIYRFLFGLEEPQEGKEG</sequence>
<dbReference type="Proteomes" id="UP000580051">
    <property type="component" value="Unassembled WGS sequence"/>
</dbReference>